<evidence type="ECO:0000313" key="2">
    <source>
        <dbReference type="EMBL" id="APT88611.1"/>
    </source>
</evidence>
<accession>A0A1L7CS23</accession>
<dbReference type="PANTHER" id="PTHR43679">
    <property type="entry name" value="OCTANOYLTRANSFERASE LIPM-RELATED"/>
    <property type="match status" value="1"/>
</dbReference>
<keyword evidence="2" id="KW-0436">Ligase</keyword>
<dbReference type="InterPro" id="IPR050664">
    <property type="entry name" value="Octanoyltrans_LipM/LipL"/>
</dbReference>
<dbReference type="CDD" id="cd16443">
    <property type="entry name" value="LplA"/>
    <property type="match status" value="1"/>
</dbReference>
<organism evidence="2 3">
    <name type="scientific">Corynebacterium frankenforstense DSM 45800</name>
    <dbReference type="NCBI Taxonomy" id="1437875"/>
    <lineage>
        <taxon>Bacteria</taxon>
        <taxon>Bacillati</taxon>
        <taxon>Actinomycetota</taxon>
        <taxon>Actinomycetes</taxon>
        <taxon>Mycobacteriales</taxon>
        <taxon>Corynebacteriaceae</taxon>
        <taxon>Corynebacterium</taxon>
    </lineage>
</organism>
<dbReference type="GO" id="GO:0016874">
    <property type="term" value="F:ligase activity"/>
    <property type="evidence" value="ECO:0007669"/>
    <property type="project" value="UniProtKB-KW"/>
</dbReference>
<feature type="domain" description="BPL/LPL catalytic" evidence="1">
    <location>
        <begin position="140"/>
        <end position="331"/>
    </location>
</feature>
<gene>
    <name evidence="2" type="ORF">CFRA_04270</name>
</gene>
<dbReference type="InterPro" id="IPR004143">
    <property type="entry name" value="BPL_LPL_catalytic"/>
</dbReference>
<proteinExistence type="predicted"/>
<dbReference type="KEGG" id="cfk:CFRA_04270"/>
<dbReference type="Proteomes" id="UP000185434">
    <property type="component" value="Chromosome"/>
</dbReference>
<dbReference type="Pfam" id="PF21948">
    <property type="entry name" value="LplA-B_cat"/>
    <property type="match status" value="1"/>
</dbReference>
<name>A0A1L7CS23_9CORY</name>
<keyword evidence="3" id="KW-1185">Reference proteome</keyword>
<dbReference type="STRING" id="1437875.CFRA_04270"/>
<evidence type="ECO:0000259" key="1">
    <source>
        <dbReference type="PROSITE" id="PS51733"/>
    </source>
</evidence>
<sequence length="360" mass="39648">MSDVSPNTSRSHHFERKVPGGKLVVVDAVEDGEAITEVSVSGDFFLEPEEAFEAIHDALVGAPLSEDTDALTARLERALAGMDVQLHGFTLHDVAQTTRRAVLGARDLTDFDWTVIRGTVQPSPVNVALDQLLLEQVASGERGPTLRFWEWEDRAVVFGSYQSYANELDQRGVDKHGVTPVRRISGGGAMFMEGGNCVTYSLYVPEEAVRGLSYEESYRYLDQWVLAGLKSLGVEAWYVPINDITSTGGKIGGAAQKRVRGAVLHHTTMSYDIDADKMTEVLRIGKVKISDKGIRSAKKRVDPLRRQTGVPREQVIDALIEAFMSRYPSTSGELGEDDLAAARRLVDEKFGTDAWTHRVP</sequence>
<evidence type="ECO:0000313" key="3">
    <source>
        <dbReference type="Proteomes" id="UP000185434"/>
    </source>
</evidence>
<dbReference type="PANTHER" id="PTHR43679:SF2">
    <property type="entry name" value="OCTANOYL-[GCVH]:PROTEIN N-OCTANOYLTRANSFERASE"/>
    <property type="match status" value="1"/>
</dbReference>
<dbReference type="RefSeq" id="WP_075663599.1">
    <property type="nucleotide sequence ID" value="NZ_CP009247.1"/>
</dbReference>
<dbReference type="PROSITE" id="PS51733">
    <property type="entry name" value="BPL_LPL_CATALYTIC"/>
    <property type="match status" value="1"/>
</dbReference>
<protein>
    <submittedName>
        <fullName evidence="2">Lipoate--protein ligase</fullName>
    </submittedName>
</protein>
<reference evidence="2 3" key="1">
    <citation type="submission" date="2014-08" db="EMBL/GenBank/DDBJ databases">
        <title>Complete genome sequence of Corynebacterium frankenforstense ST18(T) (=DSM 45800(T)), isolated from raw cow milk.</title>
        <authorList>
            <person name="Ruckert C."/>
            <person name="Albersmeier A."/>
            <person name="Winkler A."/>
            <person name="Lipski A."/>
            <person name="Kalinowski J."/>
        </authorList>
    </citation>
    <scope>NUCLEOTIDE SEQUENCE [LARGE SCALE GENOMIC DNA]</scope>
    <source>
        <strain evidence="2 3">ST18</strain>
    </source>
</reference>
<dbReference type="AlphaFoldDB" id="A0A1L7CS23"/>
<dbReference type="EMBL" id="CP009247">
    <property type="protein sequence ID" value="APT88611.1"/>
    <property type="molecule type" value="Genomic_DNA"/>
</dbReference>
<dbReference type="SUPFAM" id="SSF55681">
    <property type="entry name" value="Class II aaRS and biotin synthetases"/>
    <property type="match status" value="1"/>
</dbReference>
<dbReference type="Gene3D" id="3.30.930.10">
    <property type="entry name" value="Bira Bifunctional Protein, Domain 2"/>
    <property type="match status" value="1"/>
</dbReference>
<dbReference type="InterPro" id="IPR045864">
    <property type="entry name" value="aa-tRNA-synth_II/BPL/LPL"/>
</dbReference>
<dbReference type="Gene3D" id="3.30.390.50">
    <property type="entry name" value="CO dehydrogenase flavoprotein, C-terminal domain"/>
    <property type="match status" value="1"/>
</dbReference>
<dbReference type="OrthoDB" id="9788148at2"/>